<keyword evidence="2" id="KW-1185">Reference proteome</keyword>
<dbReference type="PATRIC" id="fig|545697.3.peg.2539"/>
<dbReference type="AlphaFoldDB" id="L1QBX3"/>
<organism evidence="1 2">
    <name type="scientific">Clostridium celatum DSM 1785</name>
    <dbReference type="NCBI Taxonomy" id="545697"/>
    <lineage>
        <taxon>Bacteria</taxon>
        <taxon>Bacillati</taxon>
        <taxon>Bacillota</taxon>
        <taxon>Clostridia</taxon>
        <taxon>Eubacteriales</taxon>
        <taxon>Clostridiaceae</taxon>
        <taxon>Clostridium</taxon>
    </lineage>
</organism>
<protein>
    <submittedName>
        <fullName evidence="1">Uncharacterized protein</fullName>
    </submittedName>
</protein>
<reference evidence="1 2" key="1">
    <citation type="submission" date="2012-05" db="EMBL/GenBank/DDBJ databases">
        <authorList>
            <person name="Weinstock G."/>
            <person name="Sodergren E."/>
            <person name="Lobos E.A."/>
            <person name="Fulton L."/>
            <person name="Fulton R."/>
            <person name="Courtney L."/>
            <person name="Fronick C."/>
            <person name="O'Laughlin M."/>
            <person name="Godfrey J."/>
            <person name="Wilson R.M."/>
            <person name="Miner T."/>
            <person name="Farmer C."/>
            <person name="Delehaunty K."/>
            <person name="Cordes M."/>
            <person name="Minx P."/>
            <person name="Tomlinson C."/>
            <person name="Chen J."/>
            <person name="Wollam A."/>
            <person name="Pepin K.H."/>
            <person name="Bhonagiri V."/>
            <person name="Zhang X."/>
            <person name="Suruliraj S."/>
            <person name="Warren W."/>
            <person name="Mitreva M."/>
            <person name="Mardis E.R."/>
            <person name="Wilson R.K."/>
        </authorList>
    </citation>
    <scope>NUCLEOTIDE SEQUENCE [LARGE SCALE GENOMIC DNA]</scope>
    <source>
        <strain evidence="1 2">DSM 1785</strain>
    </source>
</reference>
<dbReference type="HOGENOM" id="CLU_3151234_0_0_9"/>
<proteinExistence type="predicted"/>
<sequence>MMTKIKLEQMSYLKKGGITKTNLSVLKNNKSKVIIFLILYKICNTLEY</sequence>
<name>L1QBX3_9CLOT</name>
<accession>L1QBX3</accession>
<dbReference type="Proteomes" id="UP000010420">
    <property type="component" value="Unassembled WGS sequence"/>
</dbReference>
<comment type="caution">
    <text evidence="1">The sequence shown here is derived from an EMBL/GenBank/DDBJ whole genome shotgun (WGS) entry which is preliminary data.</text>
</comment>
<evidence type="ECO:0000313" key="2">
    <source>
        <dbReference type="Proteomes" id="UP000010420"/>
    </source>
</evidence>
<gene>
    <name evidence="1" type="ORF">HMPREF0216_02580</name>
</gene>
<evidence type="ECO:0000313" key="1">
    <source>
        <dbReference type="EMBL" id="EKY25112.1"/>
    </source>
</evidence>
<dbReference type="STRING" id="545697.HMPREF0216_02580"/>
<dbReference type="EMBL" id="AMEZ01000075">
    <property type="protein sequence ID" value="EKY25112.1"/>
    <property type="molecule type" value="Genomic_DNA"/>
</dbReference>